<dbReference type="SUPFAM" id="SSF56935">
    <property type="entry name" value="Porins"/>
    <property type="match status" value="1"/>
</dbReference>
<proteinExistence type="predicted"/>
<dbReference type="InterPro" id="IPR036942">
    <property type="entry name" value="Beta-barrel_TonB_sf"/>
</dbReference>
<keyword evidence="2" id="KW-0813">Transport</keyword>
<evidence type="ECO:0000256" key="4">
    <source>
        <dbReference type="ARBA" id="ARBA00023136"/>
    </source>
</evidence>
<protein>
    <submittedName>
        <fullName evidence="7">TonB-dependent receptor SusC</fullName>
    </submittedName>
</protein>
<dbReference type="SUPFAM" id="SSF49464">
    <property type="entry name" value="Carboxypeptidase regulatory domain-like"/>
    <property type="match status" value="1"/>
</dbReference>
<comment type="subcellular location">
    <subcellularLocation>
        <location evidence="1">Cell outer membrane</location>
        <topology evidence="1">Multi-pass membrane protein</topology>
    </subcellularLocation>
</comment>
<dbReference type="EMBL" id="VSSQ01005926">
    <property type="protein sequence ID" value="MPM30918.1"/>
    <property type="molecule type" value="Genomic_DNA"/>
</dbReference>
<dbReference type="NCBIfam" id="TIGR04057">
    <property type="entry name" value="SusC_RagA_signa"/>
    <property type="match status" value="1"/>
</dbReference>
<feature type="domain" description="TonB-dependent receptor plug" evidence="6">
    <location>
        <begin position="61"/>
        <end position="167"/>
    </location>
</feature>
<evidence type="ECO:0000256" key="5">
    <source>
        <dbReference type="ARBA" id="ARBA00023237"/>
    </source>
</evidence>
<name>A0A644YSG8_9ZZZZ</name>
<keyword evidence="4" id="KW-0472">Membrane</keyword>
<dbReference type="InterPro" id="IPR037066">
    <property type="entry name" value="Plug_dom_sf"/>
</dbReference>
<evidence type="ECO:0000313" key="7">
    <source>
        <dbReference type="EMBL" id="MPM30918.1"/>
    </source>
</evidence>
<dbReference type="Pfam" id="PF07715">
    <property type="entry name" value="Plug"/>
    <property type="match status" value="1"/>
</dbReference>
<evidence type="ECO:0000259" key="6">
    <source>
        <dbReference type="Pfam" id="PF07715"/>
    </source>
</evidence>
<gene>
    <name evidence="7" type="primary">susC_108</name>
    <name evidence="7" type="ORF">SDC9_77471</name>
</gene>
<dbReference type="AlphaFoldDB" id="A0A644YSG8"/>
<dbReference type="InterPro" id="IPR012910">
    <property type="entry name" value="Plug_dom"/>
</dbReference>
<evidence type="ECO:0000256" key="3">
    <source>
        <dbReference type="ARBA" id="ARBA00022692"/>
    </source>
</evidence>
<dbReference type="InterPro" id="IPR039426">
    <property type="entry name" value="TonB-dep_rcpt-like"/>
</dbReference>
<keyword evidence="5" id="KW-0998">Cell outer membrane</keyword>
<dbReference type="Gene3D" id="2.170.130.10">
    <property type="entry name" value="TonB-dependent receptor, plug domain"/>
    <property type="match status" value="1"/>
</dbReference>
<dbReference type="NCBIfam" id="TIGR04056">
    <property type="entry name" value="OMP_RagA_SusC"/>
    <property type="match status" value="1"/>
</dbReference>
<evidence type="ECO:0000256" key="2">
    <source>
        <dbReference type="ARBA" id="ARBA00022448"/>
    </source>
</evidence>
<keyword evidence="3" id="KW-0812">Transmembrane</keyword>
<comment type="caution">
    <text evidence="7">The sequence shown here is derived from an EMBL/GenBank/DDBJ whole genome shotgun (WGS) entry which is preliminary data.</text>
</comment>
<dbReference type="InterPro" id="IPR023997">
    <property type="entry name" value="TonB-dep_OMP_SusC/RagA_CS"/>
</dbReference>
<organism evidence="7">
    <name type="scientific">bioreactor metagenome</name>
    <dbReference type="NCBI Taxonomy" id="1076179"/>
    <lineage>
        <taxon>unclassified sequences</taxon>
        <taxon>metagenomes</taxon>
        <taxon>ecological metagenomes</taxon>
    </lineage>
</organism>
<sequence>MTDSNGNFNLSAPTGGTLVVSYVGYVTQEVPVSTNIRVVLVTDSELLDEVMVVAYGTARKNTFTGSANVIKSDVIEKRQVSSIGNALSGVAPGIQVFNNTAQPGVDPVIRIRGIGSLNASSAPLWVIDDVPYTGLLNSINPEDIETMTILKDAASAALYGSRAANGVIIVTTKKGRRNQAPEINVKYTIGTSGRAIPEYKKLGAAQWAEMQWEALRNRRPGGSTVTANNQWATDNYVAQVGGMAYNPFFLNGAANPKPIGTDGKLVPGTTLMWDTDWFDALSQSPIRQETQFSLSGGTSGTRYHASLSYLDEDAITIESNFKRYSGRLSVESDINKWFNTSLSVGFTKTESNYPNQSGAAFNNPYLFARVIAPVYPVYAHDTQGNVIMGKDGKPEFDFGRTRPNGKDQNPLATTMLNTLLYERSTIDPSWISTITFMPGFTFKNILAVNHWTSTDDQMYSRVVGDATGTGRIYKTRYNTMTVTANQIFNYVKTFTNTHSINLTAGHESIKTDRRYLYGQKTNTFSDDYPEFDMASNVSNLNSQRDILTREKYIARLGYDYLQKYFIEGSFAREASSRFHKDNRWGSFWSTSVGWRISEESFLNDVDFVDNLKIRASYGSQGNDGLDSWYAYQGLANSGYNYDGTMGFSFDVLGNNGLSWEKNISLNTGIDFSLFGNNLTGAFDYFHRKSDDLLFFMPLPVSTGFTGINKNIGAIENKGVELELNGTFIRTSKLNAGAVFNASYVKSIITKLPQEEIIQGTKKWMVGRDPYEFFMVEYAGVDPETGSKLYWKDIKDNEGNVTGQEKTAVSPTPDMRRYVGTALPKWQVALSPYLNGYGFDFSFTLTGAFGHKIYDSAYSQLMHAGDRAGYTWHKDILNRWTPENKNAKEPILGPNLNDATSTRFLFNGNYLRMRAITLGYTIPASITSKLSIKGARIYLQADNLLTIRAAGVPDGMEPEELTGVQGTNSTTSKIYSIGFNLNF</sequence>
<reference evidence="7" key="1">
    <citation type="submission" date="2019-08" db="EMBL/GenBank/DDBJ databases">
        <authorList>
            <person name="Kucharzyk K."/>
            <person name="Murdoch R.W."/>
            <person name="Higgins S."/>
            <person name="Loffler F."/>
        </authorList>
    </citation>
    <scope>NUCLEOTIDE SEQUENCE</scope>
</reference>
<dbReference type="PROSITE" id="PS52016">
    <property type="entry name" value="TONB_DEPENDENT_REC_3"/>
    <property type="match status" value="1"/>
</dbReference>
<evidence type="ECO:0000256" key="1">
    <source>
        <dbReference type="ARBA" id="ARBA00004571"/>
    </source>
</evidence>
<dbReference type="GO" id="GO:0009279">
    <property type="term" value="C:cell outer membrane"/>
    <property type="evidence" value="ECO:0007669"/>
    <property type="project" value="UniProtKB-SubCell"/>
</dbReference>
<accession>A0A644YSG8</accession>
<dbReference type="Gene3D" id="2.40.170.20">
    <property type="entry name" value="TonB-dependent receptor, beta-barrel domain"/>
    <property type="match status" value="1"/>
</dbReference>
<keyword evidence="7" id="KW-0675">Receptor</keyword>
<dbReference type="InterPro" id="IPR008969">
    <property type="entry name" value="CarboxyPept-like_regulatory"/>
</dbReference>
<dbReference type="InterPro" id="IPR023996">
    <property type="entry name" value="TonB-dep_OMP_SusC/RagA"/>
</dbReference>